<comment type="caution">
    <text evidence="7">The sequence shown here is derived from an EMBL/GenBank/DDBJ whole genome shotgun (WGS) entry which is preliminary data.</text>
</comment>
<keyword evidence="6" id="KW-1133">Transmembrane helix</keyword>
<dbReference type="Gene3D" id="3.60.20.10">
    <property type="entry name" value="Glutamine Phosphoribosylpyrophosphate, subunit 1, domain 1"/>
    <property type="match status" value="1"/>
</dbReference>
<gene>
    <name evidence="7" type="ORF">EV675_5561</name>
</gene>
<dbReference type="GO" id="GO:0016811">
    <property type="term" value="F:hydrolase activity, acting on carbon-nitrogen (but not peptide) bonds, in linear amides"/>
    <property type="evidence" value="ECO:0007669"/>
    <property type="project" value="InterPro"/>
</dbReference>
<keyword evidence="2" id="KW-0378">Hydrolase</keyword>
<accession>A0A4Q7NA51</accession>
<dbReference type="InterPro" id="IPR043147">
    <property type="entry name" value="Penicillin_amidase_A-knob"/>
</dbReference>
<dbReference type="GO" id="GO:0017000">
    <property type="term" value="P:antibiotic biosynthetic process"/>
    <property type="evidence" value="ECO:0007669"/>
    <property type="project" value="InterPro"/>
</dbReference>
<keyword evidence="5" id="KW-0106">Calcium</keyword>
<proteinExistence type="inferred from homology"/>
<dbReference type="Gene3D" id="1.10.1400.10">
    <property type="match status" value="1"/>
</dbReference>
<keyword evidence="8" id="KW-1185">Reference proteome</keyword>
<evidence type="ECO:0000256" key="4">
    <source>
        <dbReference type="PIRSR" id="PIRSR001227-1"/>
    </source>
</evidence>
<dbReference type="InterPro" id="IPR002692">
    <property type="entry name" value="S45"/>
</dbReference>
<evidence type="ECO:0000313" key="8">
    <source>
        <dbReference type="Proteomes" id="UP000292445"/>
    </source>
</evidence>
<protein>
    <submittedName>
        <fullName evidence="7">Penicillin amidase</fullName>
    </submittedName>
</protein>
<dbReference type="Gene3D" id="1.10.439.10">
    <property type="entry name" value="Penicillin Amidohydrolase, domain 1"/>
    <property type="match status" value="1"/>
</dbReference>
<keyword evidence="6" id="KW-0812">Transmembrane</keyword>
<evidence type="ECO:0000256" key="6">
    <source>
        <dbReference type="SAM" id="Phobius"/>
    </source>
</evidence>
<feature type="active site" description="Nucleophile" evidence="4">
    <location>
        <position position="291"/>
    </location>
</feature>
<evidence type="ECO:0000313" key="7">
    <source>
        <dbReference type="EMBL" id="RZS78904.1"/>
    </source>
</evidence>
<keyword evidence="3" id="KW-0865">Zymogen</keyword>
<evidence type="ECO:0000256" key="2">
    <source>
        <dbReference type="ARBA" id="ARBA00022801"/>
    </source>
</evidence>
<dbReference type="GO" id="GO:0046872">
    <property type="term" value="F:metal ion binding"/>
    <property type="evidence" value="ECO:0007669"/>
    <property type="project" value="UniProtKB-KW"/>
</dbReference>
<keyword evidence="6" id="KW-0472">Membrane</keyword>
<evidence type="ECO:0000256" key="5">
    <source>
        <dbReference type="PIRSR" id="PIRSR001227-2"/>
    </source>
</evidence>
<evidence type="ECO:0000256" key="3">
    <source>
        <dbReference type="ARBA" id="ARBA00023145"/>
    </source>
</evidence>
<dbReference type="CDD" id="cd03747">
    <property type="entry name" value="Ntn_PGA_like"/>
    <property type="match status" value="1"/>
</dbReference>
<comment type="cofactor">
    <cofactor evidence="5">
        <name>Ca(2+)</name>
        <dbReference type="ChEBI" id="CHEBI:29108"/>
    </cofactor>
    <text evidence="5">Binds 1 Ca(2+) ion per dimer.</text>
</comment>
<feature type="transmembrane region" description="Helical" evidence="6">
    <location>
        <begin position="25"/>
        <end position="46"/>
    </location>
</feature>
<dbReference type="PANTHER" id="PTHR34218">
    <property type="entry name" value="PEPTIDASE S45 PENICILLIN AMIDASE"/>
    <property type="match status" value="1"/>
</dbReference>
<evidence type="ECO:0000256" key="1">
    <source>
        <dbReference type="ARBA" id="ARBA00006586"/>
    </source>
</evidence>
<dbReference type="Pfam" id="PF01804">
    <property type="entry name" value="Penicil_amidase"/>
    <property type="match status" value="1"/>
</dbReference>
<keyword evidence="5" id="KW-0479">Metal-binding</keyword>
<dbReference type="InterPro" id="IPR014395">
    <property type="entry name" value="Pen/GL7ACA/AHL_acylase"/>
</dbReference>
<comment type="similarity">
    <text evidence="1">Belongs to the peptidase S45 family.</text>
</comment>
<organism evidence="7 8">
    <name type="scientific">Pigmentiphaga kullae</name>
    <dbReference type="NCBI Taxonomy" id="151784"/>
    <lineage>
        <taxon>Bacteria</taxon>
        <taxon>Pseudomonadati</taxon>
        <taxon>Pseudomonadota</taxon>
        <taxon>Betaproteobacteria</taxon>
        <taxon>Burkholderiales</taxon>
        <taxon>Alcaligenaceae</taxon>
        <taxon>Pigmentiphaga</taxon>
    </lineage>
</organism>
<dbReference type="PIRSF" id="PIRSF001227">
    <property type="entry name" value="Pen_acylase"/>
    <property type="match status" value="1"/>
</dbReference>
<dbReference type="Proteomes" id="UP000292445">
    <property type="component" value="Unassembled WGS sequence"/>
</dbReference>
<dbReference type="SUPFAM" id="SSF56235">
    <property type="entry name" value="N-terminal nucleophile aminohydrolases (Ntn hydrolases)"/>
    <property type="match status" value="1"/>
</dbReference>
<dbReference type="InterPro" id="IPR029055">
    <property type="entry name" value="Ntn_hydrolases_N"/>
</dbReference>
<sequence>MCPANTLDGNPRTMKFRRPQRPARLALLTVAAVLVLGIAAIAAAWLTLRASLPRVDGEFGASGTARPATIARDAQGSVTIRAANRADAAYATGFAHAQDRYFQMDLVRRSAAGELAALVGEAAVPLDRRVRVHRFRARAEQAYAALPPAHRALLERYADGVNAGLAALDARPFEYLLLGAPPQPWRPVDTLLAIYAMYLDLQGGELLRVRSRDALRDLLPAPLLAALLPTRSHWDAPLDRPPFPAQPAAPDTALVDAHPDWIDTRRAPRTRGVIPAELMVDAGTASSALGSNGWAVDARHGAGGRALVANDMHLGLRLPNVWYRLTLEFSSASGPRRISGVSLPGAPIVVAGSNGDVAWGFTNSYGHFIDLVRLEPDTADPSRYRGPAGTWETAPETMERIDVKGAGPVMLPVRETPWGPLRQANGKVYAIRWLAYLPDAANVGLADMEEARDVGQAMRVAQAAGIPTQNLVVADRHGDIGWTLAGPLPTATLDPLGFPVEADHAATALARLAPADYPAIVAPAYGRLWTANGTQLANEATQRRIGDGGADVGARGTQIRDALFAGERFTERDLLAIQLDDRASWIAFLREQALAELDDAAVASHSQRAAFRRILQSWSGRADTGSAGYALLRAYHDALYDAWFGALDERLAAIDGGLSMRRASSRVLATMESLVRARAWKPAYAADWRAFMLERIDTAIASVSADGRSLDGIRWGDRNRLAMEHPLARVLPAAVRPWLSAPARPMPGDIHMPRIQGTSFGASERFVVSPGHEEDGLMEMPGGASGHPLSPFFLAGHSAWTDGEATPFLPGPDVHRLTLVPAGSGG</sequence>
<name>A0A4Q7NA51_9BURK</name>
<dbReference type="Gene3D" id="2.30.120.10">
    <property type="match status" value="1"/>
</dbReference>
<dbReference type="EMBL" id="SGXC01000003">
    <property type="protein sequence ID" value="RZS78904.1"/>
    <property type="molecule type" value="Genomic_DNA"/>
</dbReference>
<dbReference type="PANTHER" id="PTHR34218:SF4">
    <property type="entry name" value="ACYL-HOMOSERINE LACTONE ACYLASE QUIP"/>
    <property type="match status" value="1"/>
</dbReference>
<dbReference type="InterPro" id="IPR043146">
    <property type="entry name" value="Penicillin_amidase_N_B-knob"/>
</dbReference>
<feature type="binding site" evidence="5">
    <location>
        <position position="370"/>
    </location>
    <ligand>
        <name>Ca(2+)</name>
        <dbReference type="ChEBI" id="CHEBI:29108"/>
    </ligand>
</feature>
<reference evidence="7 8" key="1">
    <citation type="submission" date="2019-02" db="EMBL/GenBank/DDBJ databases">
        <title>Genomic Encyclopedia of Type Strains, Phase IV (KMG-IV): sequencing the most valuable type-strain genomes for metagenomic binning, comparative biology and taxonomic classification.</title>
        <authorList>
            <person name="Goeker M."/>
        </authorList>
    </citation>
    <scope>NUCLEOTIDE SEQUENCE [LARGE SCALE GENOMIC DNA]</scope>
    <source>
        <strain evidence="7 8">K24</strain>
    </source>
</reference>
<dbReference type="AlphaFoldDB" id="A0A4Q7NA51"/>
<dbReference type="InterPro" id="IPR023343">
    <property type="entry name" value="Penicillin_amidase_dom1"/>
</dbReference>